<dbReference type="EMBL" id="UGSC01000001">
    <property type="protein sequence ID" value="SUA68184.1"/>
    <property type="molecule type" value="Genomic_DNA"/>
</dbReference>
<name>A0A378XWM5_PAEPO</name>
<dbReference type="RefSeq" id="WP_019686646.1">
    <property type="nucleotide sequence ID" value="NZ_CP036496.1"/>
</dbReference>
<keyword evidence="1" id="KW-0238">DNA-binding</keyword>
<dbReference type="AlphaFoldDB" id="A0A378XWM5"/>
<evidence type="ECO:0000259" key="2">
    <source>
        <dbReference type="PROSITE" id="PS50943"/>
    </source>
</evidence>
<dbReference type="Gene3D" id="1.10.260.40">
    <property type="entry name" value="lambda repressor-like DNA-binding domains"/>
    <property type="match status" value="1"/>
</dbReference>
<dbReference type="PROSITE" id="PS50943">
    <property type="entry name" value="HTH_CROC1"/>
    <property type="match status" value="1"/>
</dbReference>
<dbReference type="PANTHER" id="PTHR46558">
    <property type="entry name" value="TRACRIPTIONAL REGULATORY PROTEIN-RELATED-RELATED"/>
    <property type="match status" value="1"/>
</dbReference>
<feature type="domain" description="HTH cro/C1-type" evidence="2">
    <location>
        <begin position="13"/>
        <end position="67"/>
    </location>
</feature>
<dbReference type="InterPro" id="IPR001387">
    <property type="entry name" value="Cro/C1-type_HTH"/>
</dbReference>
<evidence type="ECO:0000256" key="1">
    <source>
        <dbReference type="ARBA" id="ARBA00023125"/>
    </source>
</evidence>
<dbReference type="InterPro" id="IPR010982">
    <property type="entry name" value="Lambda_DNA-bd_dom_sf"/>
</dbReference>
<proteinExistence type="predicted"/>
<accession>A0A378XWM5</accession>
<protein>
    <submittedName>
        <fullName evidence="3">Transcriptional regulator</fullName>
    </submittedName>
</protein>
<dbReference type="GeneID" id="93350334"/>
<evidence type="ECO:0000313" key="4">
    <source>
        <dbReference type="Proteomes" id="UP000254400"/>
    </source>
</evidence>
<gene>
    <name evidence="3" type="primary">immR_3</name>
    <name evidence="3" type="ORF">NCTC10343_01548</name>
</gene>
<dbReference type="Pfam" id="PF01381">
    <property type="entry name" value="HTH_3"/>
    <property type="match status" value="1"/>
</dbReference>
<dbReference type="SUPFAM" id="SSF47413">
    <property type="entry name" value="lambda repressor-like DNA-binding domains"/>
    <property type="match status" value="1"/>
</dbReference>
<sequence>MNEQEKKTMGQRIRTERELKGWSQEKLGEILGMNRTNISNYESGRTIPPGNVVKDMANLFGINSDYILVNSDVRRFIDLEVEMKGQSGLYANPDVETIAAHHDGEDWTEEELQDIEEFKELVKLRRQLRKNKE</sequence>
<dbReference type="PANTHER" id="PTHR46558:SF11">
    <property type="entry name" value="HTH-TYPE TRANSCRIPTIONAL REGULATOR XRE"/>
    <property type="match status" value="1"/>
</dbReference>
<organism evidence="3 4">
    <name type="scientific">Paenibacillus polymyxa</name>
    <name type="common">Bacillus polymyxa</name>
    <dbReference type="NCBI Taxonomy" id="1406"/>
    <lineage>
        <taxon>Bacteria</taxon>
        <taxon>Bacillati</taxon>
        <taxon>Bacillota</taxon>
        <taxon>Bacilli</taxon>
        <taxon>Bacillales</taxon>
        <taxon>Paenibacillaceae</taxon>
        <taxon>Paenibacillus</taxon>
    </lineage>
</organism>
<dbReference type="Proteomes" id="UP000254400">
    <property type="component" value="Unassembled WGS sequence"/>
</dbReference>
<dbReference type="SMART" id="SM00530">
    <property type="entry name" value="HTH_XRE"/>
    <property type="match status" value="1"/>
</dbReference>
<evidence type="ECO:0000313" key="3">
    <source>
        <dbReference type="EMBL" id="SUA68184.1"/>
    </source>
</evidence>
<dbReference type="CDD" id="cd00093">
    <property type="entry name" value="HTH_XRE"/>
    <property type="match status" value="1"/>
</dbReference>
<reference evidence="3 4" key="1">
    <citation type="submission" date="2018-06" db="EMBL/GenBank/DDBJ databases">
        <authorList>
            <consortium name="Pathogen Informatics"/>
            <person name="Doyle S."/>
        </authorList>
    </citation>
    <scope>NUCLEOTIDE SEQUENCE [LARGE SCALE GENOMIC DNA]</scope>
    <source>
        <strain evidence="3 4">NCTC10343</strain>
    </source>
</reference>
<dbReference type="GO" id="GO:0003677">
    <property type="term" value="F:DNA binding"/>
    <property type="evidence" value="ECO:0007669"/>
    <property type="project" value="UniProtKB-KW"/>
</dbReference>